<dbReference type="Pfam" id="PF00168">
    <property type="entry name" value="C2"/>
    <property type="match status" value="2"/>
</dbReference>
<dbReference type="CDD" id="cd21677">
    <property type="entry name" value="SMP_SYT"/>
    <property type="match status" value="1"/>
</dbReference>
<feature type="compositionally biased region" description="Low complexity" evidence="6">
    <location>
        <begin position="25"/>
        <end position="37"/>
    </location>
</feature>
<feature type="region of interest" description="Disordered" evidence="6">
    <location>
        <begin position="1"/>
        <end position="43"/>
    </location>
</feature>
<gene>
    <name evidence="9" type="ORF">C2E21_2412</name>
</gene>
<evidence type="ECO:0000259" key="7">
    <source>
        <dbReference type="PROSITE" id="PS50004"/>
    </source>
</evidence>
<evidence type="ECO:0000256" key="2">
    <source>
        <dbReference type="ARBA" id="ARBA00022448"/>
    </source>
</evidence>
<feature type="domain" description="SMP-LTD" evidence="8">
    <location>
        <begin position="322"/>
        <end position="521"/>
    </location>
</feature>
<keyword evidence="10" id="KW-1185">Reference proteome</keyword>
<dbReference type="SMART" id="SM00239">
    <property type="entry name" value="C2"/>
    <property type="match status" value="2"/>
</dbReference>
<dbReference type="AlphaFoldDB" id="A0A2P6TXH7"/>
<feature type="domain" description="C2" evidence="7">
    <location>
        <begin position="512"/>
        <end position="632"/>
    </location>
</feature>
<dbReference type="PROSITE" id="PS50004">
    <property type="entry name" value="C2"/>
    <property type="match status" value="2"/>
</dbReference>
<dbReference type="GO" id="GO:0005783">
    <property type="term" value="C:endoplasmic reticulum"/>
    <property type="evidence" value="ECO:0007669"/>
    <property type="project" value="TreeGrafter"/>
</dbReference>
<feature type="region of interest" description="Disordered" evidence="6">
    <location>
        <begin position="171"/>
        <end position="192"/>
    </location>
</feature>
<evidence type="ECO:0000256" key="1">
    <source>
        <dbReference type="ARBA" id="ARBA00004370"/>
    </source>
</evidence>
<evidence type="ECO:0000313" key="9">
    <source>
        <dbReference type="EMBL" id="PRW58761.1"/>
    </source>
</evidence>
<organism evidence="9 10">
    <name type="scientific">Chlorella sorokiniana</name>
    <name type="common">Freshwater green alga</name>
    <dbReference type="NCBI Taxonomy" id="3076"/>
    <lineage>
        <taxon>Eukaryota</taxon>
        <taxon>Viridiplantae</taxon>
        <taxon>Chlorophyta</taxon>
        <taxon>core chlorophytes</taxon>
        <taxon>Trebouxiophyceae</taxon>
        <taxon>Chlorellales</taxon>
        <taxon>Chlorellaceae</taxon>
        <taxon>Chlorella clade</taxon>
        <taxon>Chlorella</taxon>
    </lineage>
</organism>
<keyword evidence="5" id="KW-0472">Membrane</keyword>
<comment type="caution">
    <text evidence="9">The sequence shown here is derived from an EMBL/GenBank/DDBJ whole genome shotgun (WGS) entry which is preliminary data.</text>
</comment>
<dbReference type="InterPro" id="IPR045050">
    <property type="entry name" value="Synaptotagmin_plant"/>
</dbReference>
<evidence type="ECO:0000259" key="8">
    <source>
        <dbReference type="PROSITE" id="PS51847"/>
    </source>
</evidence>
<feature type="compositionally biased region" description="Low complexity" evidence="6">
    <location>
        <begin position="7"/>
        <end position="18"/>
    </location>
</feature>
<protein>
    <submittedName>
        <fullName evidence="9">DNA polymerase kappa</fullName>
    </submittedName>
</protein>
<evidence type="ECO:0000256" key="5">
    <source>
        <dbReference type="ARBA" id="ARBA00023136"/>
    </source>
</evidence>
<proteinExistence type="predicted"/>
<sequence length="846" mass="90667">MGRSSRATKAAAQLPATADVAGSGAEPATPTPHATAARSRGAPIVVVDTEEELPPPPEPPLILPSTAAAVRTKERQLAGQGVQLAPTAVGGVVQQEDWEEDADLDAAADAALEQQQEGPGMLQRAVDAASSAAAGAYAAAAPVVKQAVAATADFAASGLGVAAGAAEAVAEAAGPEEGEDWGPEKAGTQQAAYTAPTVATHTGPLRPRDAAATLAAAEHAATAAPRAAQAQHKATAAVTTAAVLPASAAAPAATGQGYFPTVGATAPAPVPEPTMSGALSAKRVVAERLTGLAAQARMPPATPAGRAGQAARARGKGPRGAPGMDEDWISELVERLWPFIKASVEQMAWEMLPDILEQSEPAWIHDINLKKLVLGDKEPDISNIRVWMDDNDTMDDCYLEFDFEWRSKQIQVLPASMDKAWIPNIIEDKLKDLLDFTVGVEDAMLKGRVRVTLRPLLYRIPVVGAVQVSLVEQPEFDFDLTLGNSTNVPMEPALKSWIKQTLQDMVFASYVSPEHFFLQIDPEAQDLERPVGVLAVEVVEATKVPRMDFFTRSSPFVELYVRTSMKRQTAIKSTTKHPRWSESFEFPVHVAEHQELRMVLYDYDWASANDEIGRACVRVKDLPPGQTQDLWLDVGSESEKELADAKGDMRKRDRAMVAAAKPLRGGSTKRCQLHIRATYYTFTDAEEKLIMRGQRQGMAAVLDSAEGRGMSPSLRRLLQSGMVSVRVARADGLSLSSLFGRPSVKGKVRAGDQEKELAAVKASRHGCVQFDQPVELAIGAELTRNKGAKVVIELQSGGLFGGDTIGTVQVPLGDLMQRKHMHQEFRLEGADSGRVELELQWKPYFG</sequence>
<name>A0A2P6TXH7_CHLSO</name>
<evidence type="ECO:0000256" key="6">
    <source>
        <dbReference type="SAM" id="MobiDB-lite"/>
    </source>
</evidence>
<dbReference type="InterPro" id="IPR000008">
    <property type="entry name" value="C2_dom"/>
</dbReference>
<dbReference type="OrthoDB" id="67700at2759"/>
<feature type="compositionally biased region" description="Low complexity" evidence="6">
    <location>
        <begin position="303"/>
        <end position="312"/>
    </location>
</feature>
<dbReference type="InterPro" id="IPR035892">
    <property type="entry name" value="C2_domain_sf"/>
</dbReference>
<dbReference type="Gene3D" id="2.60.40.150">
    <property type="entry name" value="C2 domain"/>
    <property type="match status" value="2"/>
</dbReference>
<dbReference type="SUPFAM" id="SSF49562">
    <property type="entry name" value="C2 domain (Calcium/lipid-binding domain, CaLB)"/>
    <property type="match status" value="2"/>
</dbReference>
<accession>A0A2P6TXH7</accession>
<dbReference type="PANTHER" id="PTHR10774">
    <property type="entry name" value="EXTENDED SYNAPTOTAGMIN-RELATED"/>
    <property type="match status" value="1"/>
</dbReference>
<dbReference type="CDD" id="cd00030">
    <property type="entry name" value="C2"/>
    <property type="match status" value="1"/>
</dbReference>
<evidence type="ECO:0000256" key="4">
    <source>
        <dbReference type="ARBA" id="ARBA00023121"/>
    </source>
</evidence>
<feature type="region of interest" description="Disordered" evidence="6">
    <location>
        <begin position="298"/>
        <end position="323"/>
    </location>
</feature>
<dbReference type="GO" id="GO:0016020">
    <property type="term" value="C:membrane"/>
    <property type="evidence" value="ECO:0007669"/>
    <property type="project" value="UniProtKB-SubCell"/>
</dbReference>
<comment type="subcellular location">
    <subcellularLocation>
        <location evidence="1">Membrane</location>
    </subcellularLocation>
</comment>
<keyword evidence="3" id="KW-0445">Lipid transport</keyword>
<dbReference type="InterPro" id="IPR031468">
    <property type="entry name" value="SMP_LBD"/>
</dbReference>
<evidence type="ECO:0000256" key="3">
    <source>
        <dbReference type="ARBA" id="ARBA00023055"/>
    </source>
</evidence>
<reference evidence="9 10" key="1">
    <citation type="journal article" date="2018" name="Plant J.">
        <title>Genome sequences of Chlorella sorokiniana UTEX 1602 and Micractinium conductrix SAG 241.80: implications to maltose excretion by a green alga.</title>
        <authorList>
            <person name="Arriola M.B."/>
            <person name="Velmurugan N."/>
            <person name="Zhang Y."/>
            <person name="Plunkett M.H."/>
            <person name="Hondzo H."/>
            <person name="Barney B.M."/>
        </authorList>
    </citation>
    <scope>NUCLEOTIDE SEQUENCE [LARGE SCALE GENOMIC DNA]</scope>
    <source>
        <strain evidence="10">UTEX 1602</strain>
    </source>
</reference>
<keyword evidence="4" id="KW-0446">Lipid-binding</keyword>
<dbReference type="EMBL" id="LHPG02000004">
    <property type="protein sequence ID" value="PRW58761.1"/>
    <property type="molecule type" value="Genomic_DNA"/>
</dbReference>
<keyword evidence="2" id="KW-0813">Transport</keyword>
<evidence type="ECO:0000313" key="10">
    <source>
        <dbReference type="Proteomes" id="UP000239899"/>
    </source>
</evidence>
<feature type="domain" description="C2" evidence="7">
    <location>
        <begin position="704"/>
        <end position="825"/>
    </location>
</feature>
<dbReference type="GO" id="GO:0008289">
    <property type="term" value="F:lipid binding"/>
    <property type="evidence" value="ECO:0007669"/>
    <property type="project" value="UniProtKB-KW"/>
</dbReference>
<dbReference type="GO" id="GO:0006869">
    <property type="term" value="P:lipid transport"/>
    <property type="evidence" value="ECO:0007669"/>
    <property type="project" value="UniProtKB-KW"/>
</dbReference>
<dbReference type="PANTHER" id="PTHR10774:SF190">
    <property type="entry name" value="C2 CALCIUM_LIPID-BINDING ENDONUCLEASE_EXONUCLEASE_PHOSPHATASE-RELATED"/>
    <property type="match status" value="1"/>
</dbReference>
<dbReference type="PROSITE" id="PS51847">
    <property type="entry name" value="SMP"/>
    <property type="match status" value="1"/>
</dbReference>
<dbReference type="Proteomes" id="UP000239899">
    <property type="component" value="Unassembled WGS sequence"/>
</dbReference>
<dbReference type="STRING" id="3076.A0A2P6TXH7"/>